<dbReference type="OMA" id="SCMAFHR"/>
<dbReference type="GO" id="GO:0003834">
    <property type="term" value="F:beta-carotene 15,15'-dioxygenase activity"/>
    <property type="evidence" value="ECO:0007669"/>
    <property type="project" value="TreeGrafter"/>
</dbReference>
<reference evidence="6 7" key="1">
    <citation type="journal article" date="2013" name="Nature">
        <title>Insights into bilaterian evolution from three spiralian genomes.</title>
        <authorList>
            <person name="Simakov O."/>
            <person name="Marletaz F."/>
            <person name="Cho S.J."/>
            <person name="Edsinger-Gonzales E."/>
            <person name="Havlak P."/>
            <person name="Hellsten U."/>
            <person name="Kuo D.H."/>
            <person name="Larsson T."/>
            <person name="Lv J."/>
            <person name="Arendt D."/>
            <person name="Savage R."/>
            <person name="Osoegawa K."/>
            <person name="de Jong P."/>
            <person name="Grimwood J."/>
            <person name="Chapman J.A."/>
            <person name="Shapiro H."/>
            <person name="Aerts A."/>
            <person name="Otillar R.P."/>
            <person name="Terry A.Y."/>
            <person name="Boore J.L."/>
            <person name="Grigoriev I.V."/>
            <person name="Lindberg D.R."/>
            <person name="Seaver E.C."/>
            <person name="Weisblat D.A."/>
            <person name="Putnam N.H."/>
            <person name="Rokhsar D.S."/>
        </authorList>
    </citation>
    <scope>NUCLEOTIDE SEQUENCE [LARGE SCALE GENOMIC DNA]</scope>
</reference>
<proteinExistence type="inferred from homology"/>
<keyword evidence="3" id="KW-0560">Oxidoreductase</keyword>
<keyword evidence="7" id="KW-1185">Reference proteome</keyword>
<feature type="binding site" evidence="5">
    <location>
        <position position="178"/>
    </location>
    <ligand>
        <name>Fe cation</name>
        <dbReference type="ChEBI" id="CHEBI:24875"/>
        <note>catalytic</note>
    </ligand>
</feature>
<evidence type="ECO:0000256" key="1">
    <source>
        <dbReference type="ARBA" id="ARBA00006787"/>
    </source>
</evidence>
<keyword evidence="4 5" id="KW-0408">Iron</keyword>
<comment type="cofactor">
    <cofactor evidence="5">
        <name>Fe(2+)</name>
        <dbReference type="ChEBI" id="CHEBI:29033"/>
    </cofactor>
    <text evidence="5">Binds 1 Fe(2+) ion per subunit.</text>
</comment>
<keyword evidence="2 5" id="KW-0479">Metal-binding</keyword>
<dbReference type="GO" id="GO:0010436">
    <property type="term" value="F:carotenoid dioxygenase activity"/>
    <property type="evidence" value="ECO:0007669"/>
    <property type="project" value="TreeGrafter"/>
</dbReference>
<comment type="similarity">
    <text evidence="1">Belongs to the carotenoid oxygenase family.</text>
</comment>
<feature type="binding site" evidence="5">
    <location>
        <position position="236"/>
    </location>
    <ligand>
        <name>Fe cation</name>
        <dbReference type="ChEBI" id="CHEBI:24875"/>
        <note>catalytic</note>
    </ligand>
</feature>
<dbReference type="PANTHER" id="PTHR10543">
    <property type="entry name" value="BETA-CAROTENE DIOXYGENASE"/>
    <property type="match status" value="1"/>
</dbReference>
<dbReference type="OrthoDB" id="407010at2759"/>
<dbReference type="GO" id="GO:0016121">
    <property type="term" value="P:carotene catabolic process"/>
    <property type="evidence" value="ECO:0007669"/>
    <property type="project" value="TreeGrafter"/>
</dbReference>
<evidence type="ECO:0000313" key="7">
    <source>
        <dbReference type="Proteomes" id="UP000030746"/>
    </source>
</evidence>
<name>V3ZIK6_LOTGI</name>
<dbReference type="RefSeq" id="XP_009057830.1">
    <property type="nucleotide sequence ID" value="XM_009059582.1"/>
</dbReference>
<dbReference type="GO" id="GO:0042574">
    <property type="term" value="P:retinal metabolic process"/>
    <property type="evidence" value="ECO:0007669"/>
    <property type="project" value="TreeGrafter"/>
</dbReference>
<dbReference type="Pfam" id="PF03055">
    <property type="entry name" value="RPE65"/>
    <property type="match status" value="1"/>
</dbReference>
<evidence type="ECO:0000313" key="6">
    <source>
        <dbReference type="EMBL" id="ESO91118.1"/>
    </source>
</evidence>
<dbReference type="GO" id="GO:0046872">
    <property type="term" value="F:metal ion binding"/>
    <property type="evidence" value="ECO:0007669"/>
    <property type="project" value="UniProtKB-KW"/>
</dbReference>
<dbReference type="PANTHER" id="PTHR10543:SF24">
    <property type="entry name" value="CAROTENOID ISOMEROOXYGENASE"/>
    <property type="match status" value="1"/>
</dbReference>
<evidence type="ECO:0000256" key="2">
    <source>
        <dbReference type="ARBA" id="ARBA00022723"/>
    </source>
</evidence>
<gene>
    <name evidence="6" type="ORF">LOTGIDRAFT_153552</name>
</gene>
<sequence length="567" mass="64240">MAENENYSPIWMKFNPESEVKEEIKLEVTGTVPDWIDGSLYRNGSGVFQYGGDKINHLFDGMSVLLKFKIQDGRVMFQSKVLDTDAWNKTLKAQRLVCDQFSTKGVPDPCQSIFSRFFSIFKKKEPNDNTNVSVIERGDELWALTETPQMYRVDPNTLQQNKKVTMSNYVAVHLATAHPHTSDDGYNYNLGSCMKPSRAYNIIRIPTQPNGNLENEKAEIVATIPSRWKTMVGYQHSFGITENYFVILEAPFGISLPKLIRKKLGNSTSADCLMPCPGEKAIFYLIRKSNGELVKTKFEADPMFVFHFVNCYEEDGHVVVDIVVYDNVLTIKELYLSHLKGNCMSTVTPDSSFRRFVLPLTVKEDSITYDNLVTIESKATAVLQKDKSVFCRPDLITKALKEKNYFHLLASLSQKYSMADRTPELDLARSWCSEGVPMELPQINYDQFNGKKYQFVYGATIFSSKNQIVKLEVQTGELKVKEIENTHMTCEPIFLAKPGAVKEDEGVVLVPILACKEGTATYLLILDAESMVELARAEVPVENIVTFNFHGCFSKHKQDTDYSVDGR</sequence>
<dbReference type="KEGG" id="lgi:LOTGIDRAFT_153552"/>
<evidence type="ECO:0000256" key="4">
    <source>
        <dbReference type="ARBA" id="ARBA00023004"/>
    </source>
</evidence>
<dbReference type="STRING" id="225164.V3ZIK6"/>
<dbReference type="GeneID" id="20236016"/>
<dbReference type="InterPro" id="IPR004294">
    <property type="entry name" value="Carotenoid_Oase"/>
</dbReference>
<protein>
    <submittedName>
        <fullName evidence="6">Uncharacterized protein</fullName>
    </submittedName>
</protein>
<dbReference type="CTD" id="20236016"/>
<dbReference type="AlphaFoldDB" id="V3ZIK6"/>
<dbReference type="Proteomes" id="UP000030746">
    <property type="component" value="Unassembled WGS sequence"/>
</dbReference>
<evidence type="ECO:0000256" key="3">
    <source>
        <dbReference type="ARBA" id="ARBA00023002"/>
    </source>
</evidence>
<organism evidence="6 7">
    <name type="scientific">Lottia gigantea</name>
    <name type="common">Giant owl limpet</name>
    <dbReference type="NCBI Taxonomy" id="225164"/>
    <lineage>
        <taxon>Eukaryota</taxon>
        <taxon>Metazoa</taxon>
        <taxon>Spiralia</taxon>
        <taxon>Lophotrochozoa</taxon>
        <taxon>Mollusca</taxon>
        <taxon>Gastropoda</taxon>
        <taxon>Patellogastropoda</taxon>
        <taxon>Lottioidea</taxon>
        <taxon>Lottiidae</taxon>
        <taxon>Lottia</taxon>
    </lineage>
</organism>
<evidence type="ECO:0000256" key="5">
    <source>
        <dbReference type="PIRSR" id="PIRSR604294-1"/>
    </source>
</evidence>
<dbReference type="HOGENOM" id="CLU_016472_1_1_1"/>
<feature type="binding site" evidence="5">
    <location>
        <position position="307"/>
    </location>
    <ligand>
        <name>Fe cation</name>
        <dbReference type="ChEBI" id="CHEBI:24875"/>
        <note>catalytic</note>
    </ligand>
</feature>
<feature type="binding site" evidence="5">
    <location>
        <position position="550"/>
    </location>
    <ligand>
        <name>Fe cation</name>
        <dbReference type="ChEBI" id="CHEBI:24875"/>
        <note>catalytic</note>
    </ligand>
</feature>
<dbReference type="EMBL" id="KB202283">
    <property type="protein sequence ID" value="ESO91118.1"/>
    <property type="molecule type" value="Genomic_DNA"/>
</dbReference>
<accession>V3ZIK6</accession>